<dbReference type="InterPro" id="IPR018931">
    <property type="entry name" value="DUF2520"/>
</dbReference>
<reference evidence="3" key="2">
    <citation type="journal article" date="2022" name="Sci. Total Environ.">
        <title>Prevalence, transmission, and molecular epidemiology of tet(X)-positive bacteria among humans, animals, and environmental niches in China: An epidemiological, and genomic-based study.</title>
        <authorList>
            <person name="Dong N."/>
            <person name="Zeng Y."/>
            <person name="Cai C."/>
            <person name="Sun C."/>
            <person name="Lu J."/>
            <person name="Liu C."/>
            <person name="Zhou H."/>
            <person name="Sun Q."/>
            <person name="Shu L."/>
            <person name="Wang H."/>
            <person name="Wang Y."/>
            <person name="Wang S."/>
            <person name="Wu C."/>
            <person name="Chan E.W."/>
            <person name="Chen G."/>
            <person name="Shen Z."/>
            <person name="Chen S."/>
            <person name="Zhang R."/>
        </authorList>
    </citation>
    <scope>NUCLEOTIDE SEQUENCE</scope>
    <source>
        <strain evidence="3">R1692</strain>
    </source>
</reference>
<dbReference type="SUPFAM" id="SSF48179">
    <property type="entry name" value="6-phosphogluconate dehydrogenase C-terminal domain-like"/>
    <property type="match status" value="1"/>
</dbReference>
<feature type="domain" description="Putative oxidoreductase/dehydrogenase Rossmann-like" evidence="1">
    <location>
        <begin position="3"/>
        <end position="106"/>
    </location>
</feature>
<evidence type="ECO:0000259" key="2">
    <source>
        <dbReference type="Pfam" id="PF10728"/>
    </source>
</evidence>
<dbReference type="InterPro" id="IPR019665">
    <property type="entry name" value="OxRdtase/DH_put_Rossmann_dom"/>
</dbReference>
<dbReference type="Pfam" id="PF10728">
    <property type="entry name" value="DUF2520"/>
    <property type="match status" value="1"/>
</dbReference>
<evidence type="ECO:0000313" key="4">
    <source>
        <dbReference type="Proteomes" id="UP001170954"/>
    </source>
</evidence>
<protein>
    <submittedName>
        <fullName evidence="3">DUF2520 domain-containing protein</fullName>
    </submittedName>
</protein>
<dbReference type="RefSeq" id="WP_286650549.1">
    <property type="nucleotide sequence ID" value="NZ_JACAGK010000008.1"/>
</dbReference>
<dbReference type="Gene3D" id="3.40.50.720">
    <property type="entry name" value="NAD(P)-binding Rossmann-like Domain"/>
    <property type="match status" value="1"/>
</dbReference>
<dbReference type="InterPro" id="IPR037108">
    <property type="entry name" value="TM1727-like_C_sf"/>
</dbReference>
<accession>A0ABT7NJM6</accession>
<reference evidence="3" key="1">
    <citation type="submission" date="2020-06" db="EMBL/GenBank/DDBJ databases">
        <authorList>
            <person name="Dong N."/>
        </authorList>
    </citation>
    <scope>NUCLEOTIDE SEQUENCE</scope>
    <source>
        <strain evidence="3">R1692</strain>
    </source>
</reference>
<dbReference type="Pfam" id="PF10727">
    <property type="entry name" value="Rossmann-like"/>
    <property type="match status" value="1"/>
</dbReference>
<organism evidence="3 4">
    <name type="scientific">Sphingobacterium hotanense</name>
    <dbReference type="NCBI Taxonomy" id="649196"/>
    <lineage>
        <taxon>Bacteria</taxon>
        <taxon>Pseudomonadati</taxon>
        <taxon>Bacteroidota</taxon>
        <taxon>Sphingobacteriia</taxon>
        <taxon>Sphingobacteriales</taxon>
        <taxon>Sphingobacteriaceae</taxon>
        <taxon>Sphingobacterium</taxon>
    </lineage>
</organism>
<gene>
    <name evidence="3" type="ORF">HX018_04120</name>
</gene>
<keyword evidence="4" id="KW-1185">Reference proteome</keyword>
<dbReference type="Proteomes" id="UP001170954">
    <property type="component" value="Unassembled WGS sequence"/>
</dbReference>
<feature type="domain" description="DUF2520" evidence="2">
    <location>
        <begin position="124"/>
        <end position="247"/>
    </location>
</feature>
<dbReference type="PANTHER" id="PTHR40459">
    <property type="entry name" value="CONSERVED HYPOTHETICAL ALANINE AND LEUCINE RICH PROTEIN"/>
    <property type="match status" value="1"/>
</dbReference>
<sequence length="253" mass="27681">MNIVLIGSGNIASTWGKALAALGHHITQIYSHTLANAQALANSLSSLATDKLEELDLTADLYIVAVSDSAIPSVVEQMLQHLAGLVIHCSGATDIKALSGFKRFGVVYPVQSFSKTVAINFNKIPFGIEANTAEDEALLQGLFSELSSNVFPCSSEQRLAIHLAAVMVNNFSNALYQMAYELLEQKNLSFDLMRPIILETAEKVQNHVPKDVQTGPAIRNDDVTINKHLQFISDNPEWQSIYQQITSLIKKRG</sequence>
<name>A0ABT7NJM6_9SPHI</name>
<dbReference type="InterPro" id="IPR036291">
    <property type="entry name" value="NAD(P)-bd_dom_sf"/>
</dbReference>
<dbReference type="InterPro" id="IPR008927">
    <property type="entry name" value="6-PGluconate_DH-like_C_sf"/>
</dbReference>
<dbReference type="Gene3D" id="1.10.1040.20">
    <property type="entry name" value="ProC-like, C-terminal domain"/>
    <property type="match status" value="1"/>
</dbReference>
<dbReference type="PANTHER" id="PTHR40459:SF1">
    <property type="entry name" value="CONSERVED HYPOTHETICAL ALANINE AND LEUCINE RICH PROTEIN"/>
    <property type="match status" value="1"/>
</dbReference>
<evidence type="ECO:0000259" key="1">
    <source>
        <dbReference type="Pfam" id="PF10727"/>
    </source>
</evidence>
<dbReference type="SUPFAM" id="SSF51735">
    <property type="entry name" value="NAD(P)-binding Rossmann-fold domains"/>
    <property type="match status" value="1"/>
</dbReference>
<comment type="caution">
    <text evidence="3">The sequence shown here is derived from an EMBL/GenBank/DDBJ whole genome shotgun (WGS) entry which is preliminary data.</text>
</comment>
<proteinExistence type="predicted"/>
<dbReference type="EMBL" id="JACAGK010000008">
    <property type="protein sequence ID" value="MDM1047426.1"/>
    <property type="molecule type" value="Genomic_DNA"/>
</dbReference>
<evidence type="ECO:0000313" key="3">
    <source>
        <dbReference type="EMBL" id="MDM1047426.1"/>
    </source>
</evidence>